<dbReference type="Proteomes" id="UP000054995">
    <property type="component" value="Unassembled WGS sequence"/>
</dbReference>
<dbReference type="EMBL" id="JYDT01001685">
    <property type="protein sequence ID" value="KRY64219.1"/>
    <property type="molecule type" value="Genomic_DNA"/>
</dbReference>
<keyword evidence="2" id="KW-1185">Reference proteome</keyword>
<reference evidence="1 2" key="1">
    <citation type="submission" date="2015-01" db="EMBL/GenBank/DDBJ databases">
        <title>Evolution of Trichinella species and genotypes.</title>
        <authorList>
            <person name="Korhonen P.K."/>
            <person name="Edoardo P."/>
            <person name="Giuseppe L.R."/>
            <person name="Gasser R.B."/>
        </authorList>
    </citation>
    <scope>NUCLEOTIDE SEQUENCE [LARGE SCALE GENOMIC DNA]</scope>
    <source>
        <strain evidence="1">ISS470</strain>
    </source>
</reference>
<sequence length="50" mass="6092">MCITVHYGFTYLCMQCFMCQSIFKDKNQNKLFENKTKKLLWNVNNAKYEM</sequence>
<protein>
    <submittedName>
        <fullName evidence="1">Uncharacterized protein</fullName>
    </submittedName>
</protein>
<evidence type="ECO:0000313" key="1">
    <source>
        <dbReference type="EMBL" id="KRY64219.1"/>
    </source>
</evidence>
<proteinExistence type="predicted"/>
<accession>A0A0V1DS19</accession>
<dbReference type="AlphaFoldDB" id="A0A0V1DS19"/>
<organism evidence="1 2">
    <name type="scientific">Trichinella pseudospiralis</name>
    <name type="common">Parasitic roundworm</name>
    <dbReference type="NCBI Taxonomy" id="6337"/>
    <lineage>
        <taxon>Eukaryota</taxon>
        <taxon>Metazoa</taxon>
        <taxon>Ecdysozoa</taxon>
        <taxon>Nematoda</taxon>
        <taxon>Enoplea</taxon>
        <taxon>Dorylaimia</taxon>
        <taxon>Trichinellida</taxon>
        <taxon>Trichinellidae</taxon>
        <taxon>Trichinella</taxon>
    </lineage>
</organism>
<name>A0A0V1DS19_TRIPS</name>
<gene>
    <name evidence="1" type="ORF">T4D_5124</name>
</gene>
<comment type="caution">
    <text evidence="1">The sequence shown here is derived from an EMBL/GenBank/DDBJ whole genome shotgun (WGS) entry which is preliminary data.</text>
</comment>
<evidence type="ECO:0000313" key="2">
    <source>
        <dbReference type="Proteomes" id="UP000054995"/>
    </source>
</evidence>